<dbReference type="RefSeq" id="XP_009514654.1">
    <property type="nucleotide sequence ID" value="XM_009516359.1"/>
</dbReference>
<dbReference type="OMA" id="METMQKM"/>
<organism evidence="2 3">
    <name type="scientific">Phytophthora sojae (strain P6497)</name>
    <name type="common">Soybean stem and root rot agent</name>
    <name type="synonym">Phytophthora megasperma f. sp. glycines</name>
    <dbReference type="NCBI Taxonomy" id="1094619"/>
    <lineage>
        <taxon>Eukaryota</taxon>
        <taxon>Sar</taxon>
        <taxon>Stramenopiles</taxon>
        <taxon>Oomycota</taxon>
        <taxon>Peronosporomycetes</taxon>
        <taxon>Peronosporales</taxon>
        <taxon>Peronosporaceae</taxon>
        <taxon>Phytophthora</taxon>
    </lineage>
</organism>
<evidence type="ECO:0000256" key="1">
    <source>
        <dbReference type="SAM" id="Coils"/>
    </source>
</evidence>
<keyword evidence="3" id="KW-1185">Reference proteome</keyword>
<name>G4YFM4_PHYSP</name>
<dbReference type="SUPFAM" id="SSF48340">
    <property type="entry name" value="Interferon-induced guanylate-binding protein 1 (GBP1), C-terminal domain"/>
    <property type="match status" value="1"/>
</dbReference>
<dbReference type="GeneID" id="20653814"/>
<proteinExistence type="predicted"/>
<dbReference type="KEGG" id="psoj:PHYSODRAFT_469440"/>
<evidence type="ECO:0000313" key="3">
    <source>
        <dbReference type="Proteomes" id="UP000002640"/>
    </source>
</evidence>
<dbReference type="GO" id="GO:0003924">
    <property type="term" value="F:GTPase activity"/>
    <property type="evidence" value="ECO:0007669"/>
    <property type="project" value="InterPro"/>
</dbReference>
<feature type="coiled-coil region" evidence="1">
    <location>
        <begin position="551"/>
        <end position="578"/>
    </location>
</feature>
<dbReference type="InParanoid" id="G4YFM4"/>
<dbReference type="AlphaFoldDB" id="G4YFM4"/>
<keyword evidence="1" id="KW-0175">Coiled coil</keyword>
<evidence type="ECO:0000313" key="2">
    <source>
        <dbReference type="EMBL" id="EGZ27379.1"/>
    </source>
</evidence>
<reference evidence="2 3" key="1">
    <citation type="journal article" date="2006" name="Science">
        <title>Phytophthora genome sequences uncover evolutionary origins and mechanisms of pathogenesis.</title>
        <authorList>
            <person name="Tyler B.M."/>
            <person name="Tripathy S."/>
            <person name="Zhang X."/>
            <person name="Dehal P."/>
            <person name="Jiang R.H."/>
            <person name="Aerts A."/>
            <person name="Arredondo F.D."/>
            <person name="Baxter L."/>
            <person name="Bensasson D."/>
            <person name="Beynon J.L."/>
            <person name="Chapman J."/>
            <person name="Damasceno C.M."/>
            <person name="Dorrance A.E."/>
            <person name="Dou D."/>
            <person name="Dickerman A.W."/>
            <person name="Dubchak I.L."/>
            <person name="Garbelotto M."/>
            <person name="Gijzen M."/>
            <person name="Gordon S.G."/>
            <person name="Govers F."/>
            <person name="Grunwald N.J."/>
            <person name="Huang W."/>
            <person name="Ivors K.L."/>
            <person name="Jones R.W."/>
            <person name="Kamoun S."/>
            <person name="Krampis K."/>
            <person name="Lamour K.H."/>
            <person name="Lee M.K."/>
            <person name="McDonald W.H."/>
            <person name="Medina M."/>
            <person name="Meijer H.J."/>
            <person name="Nordberg E.K."/>
            <person name="Maclean D.J."/>
            <person name="Ospina-Giraldo M.D."/>
            <person name="Morris P.F."/>
            <person name="Phuntumart V."/>
            <person name="Putnam N.H."/>
            <person name="Rash S."/>
            <person name="Rose J.K."/>
            <person name="Sakihama Y."/>
            <person name="Salamov A.A."/>
            <person name="Savidor A."/>
            <person name="Scheuring C.F."/>
            <person name="Smith B.M."/>
            <person name="Sobral B.W."/>
            <person name="Terry A."/>
            <person name="Torto-Alalibo T.A."/>
            <person name="Win J."/>
            <person name="Xu Z."/>
            <person name="Zhang H."/>
            <person name="Grigoriev I.V."/>
            <person name="Rokhsar D.S."/>
            <person name="Boore J.L."/>
        </authorList>
    </citation>
    <scope>NUCLEOTIDE SEQUENCE [LARGE SCALE GENOMIC DNA]</scope>
    <source>
        <strain evidence="2 3">P6497</strain>
    </source>
</reference>
<dbReference type="InterPro" id="IPR036543">
    <property type="entry name" value="Guanylate-bd_C_sf"/>
</dbReference>
<dbReference type="GO" id="GO:0005525">
    <property type="term" value="F:GTP binding"/>
    <property type="evidence" value="ECO:0007669"/>
    <property type="project" value="InterPro"/>
</dbReference>
<dbReference type="PANTHER" id="PTHR10751">
    <property type="entry name" value="GUANYLATE BINDING PROTEIN"/>
    <property type="match status" value="1"/>
</dbReference>
<gene>
    <name evidence="2" type="ORF">PHYSODRAFT_469440</name>
</gene>
<dbReference type="Proteomes" id="UP000002640">
    <property type="component" value="Unassembled WGS sequence"/>
</dbReference>
<sequence length="607" mass="68444">MDATWRGLALADASGALTPEGARLLEQELSEERLAVITLLGPPSTRAARRELVAKLLGREHPSGASDDALVLLASVAYADEDEDFQVLVLDANASESEASSSGLQQLSGALCALSSLVVSCYDEIGGSTQCLAPSLPQFQSLFQTLVREFASMEVYEMLPKMLSVDWSPSRSLTDKLADAEKQRPDASVEALEGLIRFKLKGVFYPRSIAPMSFEDFFGPHATVKRVFGLEMTGDMLSAMLRKLSQQVLEQDPLDFGTAWDDFVEDRCRLLAEDALNTYVDCVHPSVLEHPPMELDAFKQLHEEIWRLSMDVYHSASKYKSSRHRTVRTKLKADIRARYETELGVLTQKSRKYCEELRRTLWTELLARATHAREGSTFAAMLAAIQEFDKHFNEKARGPEKADVLRDFYQTEAIQAFQQLENVVTQQLSESRLEELRQQLEKDFGDKKEALVEHFKHEEAQLRAGMARDMETMQKVHEAKAARAKIDGSETKRLREELSDLKRQNAELQEKAIVLEHSQQDATNQKAVLAAKVDELEVAVRREMASRTELVETLALTIKNAEEKEKTLNEKIAELQLELGEKTFRVEGELQDLTQQLRKTNEVSLHS</sequence>
<dbReference type="SMR" id="G4YFM4"/>
<dbReference type="EMBL" id="JH159151">
    <property type="protein sequence ID" value="EGZ27379.1"/>
    <property type="molecule type" value="Genomic_DNA"/>
</dbReference>
<feature type="coiled-coil region" evidence="1">
    <location>
        <begin position="491"/>
        <end position="525"/>
    </location>
</feature>
<protein>
    <submittedName>
        <fullName evidence="2">Uncharacterized protein</fullName>
    </submittedName>
</protein>
<accession>G4YFM4</accession>